<accession>A0A3M7P6C9</accession>
<dbReference type="EMBL" id="REGN01013006">
    <property type="protein sequence ID" value="RMZ94499.1"/>
    <property type="molecule type" value="Genomic_DNA"/>
</dbReference>
<reference evidence="1 2" key="1">
    <citation type="journal article" date="2018" name="Sci. Rep.">
        <title>Genomic signatures of local adaptation to the degree of environmental predictability in rotifers.</title>
        <authorList>
            <person name="Franch-Gras L."/>
            <person name="Hahn C."/>
            <person name="Garcia-Roger E.M."/>
            <person name="Carmona M.J."/>
            <person name="Serra M."/>
            <person name="Gomez A."/>
        </authorList>
    </citation>
    <scope>NUCLEOTIDE SEQUENCE [LARGE SCALE GENOMIC DNA]</scope>
    <source>
        <strain evidence="1">HYR1</strain>
    </source>
</reference>
<dbReference type="AlphaFoldDB" id="A0A3M7P6C9"/>
<keyword evidence="2" id="KW-1185">Reference proteome</keyword>
<gene>
    <name evidence="1" type="ORF">BpHYR1_014276</name>
</gene>
<dbReference type="Proteomes" id="UP000276133">
    <property type="component" value="Unassembled WGS sequence"/>
</dbReference>
<comment type="caution">
    <text evidence="1">The sequence shown here is derived from an EMBL/GenBank/DDBJ whole genome shotgun (WGS) entry which is preliminary data.</text>
</comment>
<evidence type="ECO:0000313" key="1">
    <source>
        <dbReference type="EMBL" id="RMZ94499.1"/>
    </source>
</evidence>
<protein>
    <submittedName>
        <fullName evidence="1">Uncharacterized protein</fullName>
    </submittedName>
</protein>
<sequence>MKSIALPFNTVNPQIKLCLKKSLRYEKISLKATNKHHFDIKYLIINFCCSKNKQLIIFLIADDCAKPIRSLIEAVDEHRQTQNDYVFYSAIDSLSNIRLNSASEMALSPKNENN</sequence>
<evidence type="ECO:0000313" key="2">
    <source>
        <dbReference type="Proteomes" id="UP000276133"/>
    </source>
</evidence>
<name>A0A3M7P6C9_BRAPC</name>
<organism evidence="1 2">
    <name type="scientific">Brachionus plicatilis</name>
    <name type="common">Marine rotifer</name>
    <name type="synonym">Brachionus muelleri</name>
    <dbReference type="NCBI Taxonomy" id="10195"/>
    <lineage>
        <taxon>Eukaryota</taxon>
        <taxon>Metazoa</taxon>
        <taxon>Spiralia</taxon>
        <taxon>Gnathifera</taxon>
        <taxon>Rotifera</taxon>
        <taxon>Eurotatoria</taxon>
        <taxon>Monogononta</taxon>
        <taxon>Pseudotrocha</taxon>
        <taxon>Ploima</taxon>
        <taxon>Brachionidae</taxon>
        <taxon>Brachionus</taxon>
    </lineage>
</organism>
<proteinExistence type="predicted"/>